<organism evidence="1 2">
    <name type="scientific">Gilliamella apis</name>
    <dbReference type="NCBI Taxonomy" id="1970738"/>
    <lineage>
        <taxon>Bacteria</taxon>
        <taxon>Pseudomonadati</taxon>
        <taxon>Pseudomonadota</taxon>
        <taxon>Gammaproteobacteria</taxon>
        <taxon>Orbales</taxon>
        <taxon>Orbaceae</taxon>
        <taxon>Gilliamella</taxon>
    </lineage>
</organism>
<keyword evidence="2" id="KW-1185">Reference proteome</keyword>
<proteinExistence type="predicted"/>
<evidence type="ECO:0000313" key="1">
    <source>
        <dbReference type="EMBL" id="PXY88444.1"/>
    </source>
</evidence>
<dbReference type="Proteomes" id="UP000247673">
    <property type="component" value="Unassembled WGS sequence"/>
</dbReference>
<dbReference type="EMBL" id="QGLO01000011">
    <property type="protein sequence ID" value="PXY88444.1"/>
    <property type="molecule type" value="Genomic_DNA"/>
</dbReference>
<comment type="caution">
    <text evidence="1">The sequence shown here is derived from an EMBL/GenBank/DDBJ whole genome shotgun (WGS) entry which is preliminary data.</text>
</comment>
<dbReference type="RefSeq" id="WP_110448783.1">
    <property type="nucleotide sequence ID" value="NZ_CP132381.1"/>
</dbReference>
<evidence type="ECO:0000313" key="2">
    <source>
        <dbReference type="Proteomes" id="UP000247673"/>
    </source>
</evidence>
<name>A0A2V4DK28_9GAMM</name>
<accession>A0A2V4DK28</accession>
<dbReference type="OrthoDB" id="2062467at2"/>
<protein>
    <submittedName>
        <fullName evidence="1">Uncharacterized protein</fullName>
    </submittedName>
</protein>
<gene>
    <name evidence="1" type="ORF">DKK78_11880</name>
</gene>
<dbReference type="AlphaFoldDB" id="A0A2V4DK28"/>
<reference evidence="1 2" key="1">
    <citation type="submission" date="2018-05" db="EMBL/GenBank/DDBJ databases">
        <title>Reference genomes for bee gut microbiota database.</title>
        <authorList>
            <person name="Ellegaard K.M."/>
        </authorList>
    </citation>
    <scope>NUCLEOTIDE SEQUENCE [LARGE SCALE GENOMIC DNA]</scope>
    <source>
        <strain evidence="1 2">ESL0172</strain>
    </source>
</reference>
<sequence>MIKLGFLDDDYSDIQQNMHRSFKKNNIELITLEDINNITNIEIVINFILSKQLLCLLVDYDLMNFPSKNLGTKIIKELNEILPSFPCILFTNYVENGISEKLVPSIYIRDKNIILKESDSQEFIEFVKFIENGAECFIKRLTLSLEEYNILYSKYSKNEITADEEFRFYSLYRVLRAYNYVDDIPDILLYKDTKRNIQDMLFILSKIEKNLIKK</sequence>